<proteinExistence type="predicted"/>
<dbReference type="AlphaFoldDB" id="A0A917BDJ6"/>
<dbReference type="Proteomes" id="UP000649179">
    <property type="component" value="Unassembled WGS sequence"/>
</dbReference>
<dbReference type="RefSeq" id="WP_188778334.1">
    <property type="nucleotide sequence ID" value="NZ_BMKQ01000001.1"/>
</dbReference>
<reference evidence="1" key="2">
    <citation type="submission" date="2020-09" db="EMBL/GenBank/DDBJ databases">
        <authorList>
            <person name="Sun Q."/>
            <person name="Zhou Y."/>
        </authorList>
    </citation>
    <scope>NUCLEOTIDE SEQUENCE</scope>
    <source>
        <strain evidence="1">CGMCC 1.16067</strain>
    </source>
</reference>
<organism evidence="1 2">
    <name type="scientific">Marmoricola endophyticus</name>
    <dbReference type="NCBI Taxonomy" id="2040280"/>
    <lineage>
        <taxon>Bacteria</taxon>
        <taxon>Bacillati</taxon>
        <taxon>Actinomycetota</taxon>
        <taxon>Actinomycetes</taxon>
        <taxon>Propionibacteriales</taxon>
        <taxon>Nocardioidaceae</taxon>
        <taxon>Marmoricola</taxon>
    </lineage>
</organism>
<keyword evidence="2" id="KW-1185">Reference proteome</keyword>
<evidence type="ECO:0000313" key="2">
    <source>
        <dbReference type="Proteomes" id="UP000649179"/>
    </source>
</evidence>
<comment type="caution">
    <text evidence="1">The sequence shown here is derived from an EMBL/GenBank/DDBJ whole genome shotgun (WGS) entry which is preliminary data.</text>
</comment>
<dbReference type="EMBL" id="BMKQ01000001">
    <property type="protein sequence ID" value="GGF36401.1"/>
    <property type="molecule type" value="Genomic_DNA"/>
</dbReference>
<reference evidence="1" key="1">
    <citation type="journal article" date="2014" name="Int. J. Syst. Evol. Microbiol.">
        <title>Complete genome sequence of Corynebacterium casei LMG S-19264T (=DSM 44701T), isolated from a smear-ripened cheese.</title>
        <authorList>
            <consortium name="US DOE Joint Genome Institute (JGI-PGF)"/>
            <person name="Walter F."/>
            <person name="Albersmeier A."/>
            <person name="Kalinowski J."/>
            <person name="Ruckert C."/>
        </authorList>
    </citation>
    <scope>NUCLEOTIDE SEQUENCE</scope>
    <source>
        <strain evidence="1">CGMCC 1.16067</strain>
    </source>
</reference>
<protein>
    <submittedName>
        <fullName evidence="1">Uncharacterized protein</fullName>
    </submittedName>
</protein>
<name>A0A917BDJ6_9ACTN</name>
<sequence length="432" mass="48508">MVSELGGRPVTARQWELQAADEWLAYRRDTNSDSAHFCEAVTRLIVRAVGENVGAAKRVIAQLGLTLSRCDELDFKEFDQTLAYALWHEVDRYHRVTQALDMLFERGALPIAKPARRLQMLEVGSGPAPAGYATVDYFAALGAWTQRQTAGFHSSDSVEVHTLDRGPAWRQMIHRLSEELLLVARSGAERPYVRRDRFFDVTYNDLRGFNPRELHNQTRDRHLDRMLESTWAEDGDGFVDFDAWFAVSDRQVAKALAAKAAPPSAYDLIVVANFITNEEMLQMLKPDVEVLARSLVPGGVLLILSAPGAKYTQIWEHIRELARRARLEQVVDEVVGAHREPATHALVASATINALRHLERLVPNAWTAAELPDAVRAEVVSALSVPASAPIEEAAARFGPYPHFQVHAFKRGHRAISLKERKRFSLRKATQR</sequence>
<gene>
    <name evidence="1" type="ORF">GCM10011519_07390</name>
</gene>
<accession>A0A917BDJ6</accession>
<evidence type="ECO:0000313" key="1">
    <source>
        <dbReference type="EMBL" id="GGF36401.1"/>
    </source>
</evidence>